<dbReference type="InterPro" id="IPR011009">
    <property type="entry name" value="Kinase-like_dom_sf"/>
</dbReference>
<dbReference type="GO" id="GO:0005524">
    <property type="term" value="F:ATP binding"/>
    <property type="evidence" value="ECO:0007669"/>
    <property type="project" value="InterPro"/>
</dbReference>
<dbReference type="GO" id="GO:0005938">
    <property type="term" value="C:cell cortex"/>
    <property type="evidence" value="ECO:0007669"/>
    <property type="project" value="UniProtKB-SubCell"/>
</dbReference>
<feature type="compositionally biased region" description="Polar residues" evidence="11">
    <location>
        <begin position="11"/>
        <end position="25"/>
    </location>
</feature>
<keyword evidence="5" id="KW-0597">Phosphoprotein</keyword>
<comment type="subcellular location">
    <subcellularLocation>
        <location evidence="2">Cell projection</location>
        <location evidence="2">Lamellipodium</location>
    </subcellularLocation>
    <subcellularLocation>
        <location evidence="3">Cytoplasm</location>
        <location evidence="3">Cell cortex</location>
    </subcellularLocation>
    <subcellularLocation>
        <location evidence="1">Endomembrane system</location>
    </subcellularLocation>
</comment>
<dbReference type="Gene3D" id="3.30.200.20">
    <property type="entry name" value="Phosphorylase Kinase, domain 1"/>
    <property type="match status" value="1"/>
</dbReference>
<comment type="caution">
    <text evidence="13">The sequence shown here is derived from an EMBL/GenBank/DDBJ whole genome shotgun (WGS) entry which is preliminary data.</text>
</comment>
<comment type="subunit">
    <text evidence="9">Homodimer. Binds to MLF1, recruiting a serine kinase which phosphorylates both itself and MLF1. Phosphorylated MLF1 binds to YWHAZ and is retained in the cytoplasm. Interacts with ELOC/TCEB1, ELOB/TCEB2, TSC22D2 and TSC22D4. Interacts with the Elongin BC E3 ubiquitin ligase complex via its interaction with ELOB/TCEB2 and ELOC/TCEB1. Interacts with SALL4.</text>
</comment>
<evidence type="ECO:0000256" key="1">
    <source>
        <dbReference type="ARBA" id="ARBA00004308"/>
    </source>
</evidence>
<dbReference type="Pfam" id="PF07714">
    <property type="entry name" value="PK_Tyr_Ser-Thr"/>
    <property type="match status" value="1"/>
</dbReference>
<accession>A0A2J8NKQ4</accession>
<evidence type="ECO:0000256" key="5">
    <source>
        <dbReference type="ARBA" id="ARBA00022553"/>
    </source>
</evidence>
<dbReference type="GO" id="GO:0030027">
    <property type="term" value="C:lamellipodium"/>
    <property type="evidence" value="ECO:0007669"/>
    <property type="project" value="UniProtKB-SubCell"/>
</dbReference>
<evidence type="ECO:0000313" key="14">
    <source>
        <dbReference type="Proteomes" id="UP000236370"/>
    </source>
</evidence>
<evidence type="ECO:0000256" key="2">
    <source>
        <dbReference type="ARBA" id="ARBA00004510"/>
    </source>
</evidence>
<feature type="compositionally biased region" description="Acidic residues" evidence="11">
    <location>
        <begin position="221"/>
        <end position="235"/>
    </location>
</feature>
<keyword evidence="7" id="KW-0472">Membrane</keyword>
<gene>
    <name evidence="13" type="ORF">CK820_G0009523</name>
</gene>
<feature type="compositionally biased region" description="Low complexity" evidence="11">
    <location>
        <begin position="205"/>
        <end position="220"/>
    </location>
</feature>
<dbReference type="CDD" id="cd14034">
    <property type="entry name" value="PK_NRBP1"/>
    <property type="match status" value="1"/>
</dbReference>
<evidence type="ECO:0000256" key="9">
    <source>
        <dbReference type="ARBA" id="ARBA00063706"/>
    </source>
</evidence>
<dbReference type="FunFam" id="1.10.510.10:FF:000181">
    <property type="entry name" value="Nuclear receptor-binding protein 1"/>
    <property type="match status" value="1"/>
</dbReference>
<dbReference type="GO" id="GO:0012505">
    <property type="term" value="C:endomembrane system"/>
    <property type="evidence" value="ECO:0007669"/>
    <property type="project" value="UniProtKB-SubCell"/>
</dbReference>
<evidence type="ECO:0000313" key="13">
    <source>
        <dbReference type="EMBL" id="PNI72334.1"/>
    </source>
</evidence>
<evidence type="ECO:0000256" key="6">
    <source>
        <dbReference type="ARBA" id="ARBA00022990"/>
    </source>
</evidence>
<feature type="region of interest" description="Disordered" evidence="11">
    <location>
        <begin position="122"/>
        <end position="248"/>
    </location>
</feature>
<evidence type="ECO:0000259" key="12">
    <source>
        <dbReference type="PROSITE" id="PS50011"/>
    </source>
</evidence>
<sequence length="616" mass="66938">MAEPSPPLATGTRSPSIGSSLSALTPRSLSPRKRPLRPQAPNWDPSQGRTPSPAPFLRQIPAPQRPAYWPLPPHLHGDAPALHGGEAVGQRQARGADPVPGALHRVGLGEVGTHGGGWPAASGAGKLGATRAGAEAPGVRAAGAGPAARPTQGAGERREAGQEAVTGRELAGLSVPSSMSEGESQTVLSSGSDPKVESSSSAPGLTSVSPPVTSTTSAASPEEEEESEDESEILEESPCGRWQKRREEVNQRNVPGIDSAYLAMDTEEGVEVVWNEVQFSERKNYKLQEEKVRAVFDNLIQLEHLNIVKFHKYWADIKENKARVIFITEYMSSGSLKQFLKKTKKNHKTMNEKAWKRWCTQILSALSYLHSCDPPIIHGNLTCDTIFIQHNGLIKIGSVAPDTINNHVKTCREEQKNLHFFAPEYGEVTNVTTAVDIYSFGMCALEMAVLEIQGNGESSYVPQEAISSAIQLLEDPLQREFIQKCLQSEPARRPTARELLFHPALFEVPSLKLLAAHCIVGHQHMIPENALEEITKNMDTSAVLAEIPAGPGREPVQTFWGLVADLPAPAQPVWKGGPRALGEPNSTIPLGRPGRERKVVLQWWPWGPFDSPQLLL</sequence>
<dbReference type="InterPro" id="IPR050588">
    <property type="entry name" value="WNK_Ser-Thr_kinase"/>
</dbReference>
<dbReference type="AlphaFoldDB" id="A0A2J8NKQ4"/>
<evidence type="ECO:0000256" key="7">
    <source>
        <dbReference type="ARBA" id="ARBA00023136"/>
    </source>
</evidence>
<dbReference type="SUPFAM" id="SSF56112">
    <property type="entry name" value="Protein kinase-like (PK-like)"/>
    <property type="match status" value="1"/>
</dbReference>
<evidence type="ECO:0000256" key="10">
    <source>
        <dbReference type="ARBA" id="ARBA00067236"/>
    </source>
</evidence>
<feature type="compositionally biased region" description="Low complexity" evidence="11">
    <location>
        <begin position="131"/>
        <end position="154"/>
    </location>
</feature>
<reference evidence="13 14" key="1">
    <citation type="submission" date="2017-12" db="EMBL/GenBank/DDBJ databases">
        <title>High-resolution comparative analysis of great ape genomes.</title>
        <authorList>
            <person name="Pollen A."/>
            <person name="Hastie A."/>
            <person name="Hormozdiari F."/>
            <person name="Dougherty M."/>
            <person name="Liu R."/>
            <person name="Chaisson M."/>
            <person name="Hoppe E."/>
            <person name="Hill C."/>
            <person name="Pang A."/>
            <person name="Hillier L."/>
            <person name="Baker C."/>
            <person name="Armstrong J."/>
            <person name="Shendure J."/>
            <person name="Paten B."/>
            <person name="Wilson R."/>
            <person name="Chao H."/>
            <person name="Schneider V."/>
            <person name="Ventura M."/>
            <person name="Kronenberg Z."/>
            <person name="Murali S."/>
            <person name="Gordon D."/>
            <person name="Cantsilieris S."/>
            <person name="Munson K."/>
            <person name="Nelson B."/>
            <person name="Raja A."/>
            <person name="Underwood J."/>
            <person name="Diekhans M."/>
            <person name="Fiddes I."/>
            <person name="Haussler D."/>
            <person name="Eichler E."/>
        </authorList>
    </citation>
    <scope>NUCLEOTIDE SEQUENCE [LARGE SCALE GENOMIC DNA]</scope>
    <source>
        <strain evidence="13">Yerkes chimp pedigree #C0471</strain>
    </source>
</reference>
<protein>
    <recommendedName>
        <fullName evidence="10">Nuclear receptor-binding protein</fullName>
    </recommendedName>
</protein>
<proteinExistence type="predicted"/>
<organism evidence="13 14">
    <name type="scientific">Pan troglodytes</name>
    <name type="common">Chimpanzee</name>
    <dbReference type="NCBI Taxonomy" id="9598"/>
    <lineage>
        <taxon>Eukaryota</taxon>
        <taxon>Metazoa</taxon>
        <taxon>Chordata</taxon>
        <taxon>Craniata</taxon>
        <taxon>Vertebrata</taxon>
        <taxon>Euteleostomi</taxon>
        <taxon>Mammalia</taxon>
        <taxon>Eutheria</taxon>
        <taxon>Euarchontoglires</taxon>
        <taxon>Primates</taxon>
        <taxon>Haplorrhini</taxon>
        <taxon>Catarrhini</taxon>
        <taxon>Hominidae</taxon>
        <taxon>Pan</taxon>
    </lineage>
</organism>
<dbReference type="PROSITE" id="PS50011">
    <property type="entry name" value="PROTEIN_KINASE_DOM"/>
    <property type="match status" value="1"/>
</dbReference>
<name>A0A2J8NKQ4_PANTR</name>
<dbReference type="FunFam" id="3.30.200.20:FF:000098">
    <property type="entry name" value="Nuclear receptor-binding protein 1"/>
    <property type="match status" value="1"/>
</dbReference>
<dbReference type="EMBL" id="NBAG03000227">
    <property type="protein sequence ID" value="PNI72334.1"/>
    <property type="molecule type" value="Genomic_DNA"/>
</dbReference>
<dbReference type="GO" id="GO:0004672">
    <property type="term" value="F:protein kinase activity"/>
    <property type="evidence" value="ECO:0007669"/>
    <property type="project" value="InterPro"/>
</dbReference>
<dbReference type="InterPro" id="IPR000719">
    <property type="entry name" value="Prot_kinase_dom"/>
</dbReference>
<evidence type="ECO:0000256" key="8">
    <source>
        <dbReference type="ARBA" id="ARBA00023273"/>
    </source>
</evidence>
<dbReference type="PANTHER" id="PTHR13902">
    <property type="entry name" value="SERINE/THREONINE-PROTEIN KINASE WNK WITH NO LYSINE -RELATED"/>
    <property type="match status" value="1"/>
</dbReference>
<evidence type="ECO:0000256" key="3">
    <source>
        <dbReference type="ARBA" id="ARBA00004544"/>
    </source>
</evidence>
<feature type="region of interest" description="Disordered" evidence="11">
    <location>
        <begin position="1"/>
        <end position="110"/>
    </location>
</feature>
<keyword evidence="6" id="KW-0007">Acetylation</keyword>
<dbReference type="Proteomes" id="UP000236370">
    <property type="component" value="Unassembled WGS sequence"/>
</dbReference>
<keyword evidence="8" id="KW-0966">Cell projection</keyword>
<evidence type="ECO:0000256" key="11">
    <source>
        <dbReference type="SAM" id="MobiDB-lite"/>
    </source>
</evidence>
<feature type="domain" description="Protein kinase" evidence="12">
    <location>
        <begin position="246"/>
        <end position="505"/>
    </location>
</feature>
<dbReference type="InterPro" id="IPR001245">
    <property type="entry name" value="Ser-Thr/Tyr_kinase_cat_dom"/>
</dbReference>
<feature type="compositionally biased region" description="Polar residues" evidence="11">
    <location>
        <begin position="175"/>
        <end position="204"/>
    </location>
</feature>
<evidence type="ECO:0000256" key="4">
    <source>
        <dbReference type="ARBA" id="ARBA00022490"/>
    </source>
</evidence>
<keyword evidence="4" id="KW-0963">Cytoplasm</keyword>
<dbReference type="Gene3D" id="1.10.510.10">
    <property type="entry name" value="Transferase(Phosphotransferase) domain 1"/>
    <property type="match status" value="1"/>
</dbReference>